<dbReference type="AlphaFoldDB" id="A0A6B3LZH7"/>
<feature type="domain" description="Bulb-type lectin" evidence="1">
    <location>
        <begin position="233"/>
        <end position="370"/>
    </location>
</feature>
<dbReference type="InterPro" id="IPR013783">
    <property type="entry name" value="Ig-like_fold"/>
</dbReference>
<dbReference type="PROSITE" id="PS50927">
    <property type="entry name" value="BULB_LECTIN"/>
    <property type="match status" value="1"/>
</dbReference>
<accession>A0A6B3LZH7</accession>
<dbReference type="SUPFAM" id="SSF49299">
    <property type="entry name" value="PKD domain"/>
    <property type="match status" value="1"/>
</dbReference>
<evidence type="ECO:0000313" key="2">
    <source>
        <dbReference type="EMBL" id="NEM99070.1"/>
    </source>
</evidence>
<dbReference type="SUPFAM" id="SSF101898">
    <property type="entry name" value="NHL repeat"/>
    <property type="match status" value="1"/>
</dbReference>
<protein>
    <submittedName>
        <fullName evidence="2">T9SS type A sorting domain-containing protein</fullName>
    </submittedName>
</protein>
<dbReference type="InterPro" id="IPR035986">
    <property type="entry name" value="PKD_dom_sf"/>
</dbReference>
<dbReference type="RefSeq" id="WP_163915970.1">
    <property type="nucleotide sequence ID" value="NZ_JAAGWD010000007.1"/>
</dbReference>
<organism evidence="2 3">
    <name type="scientific">Pontibacter burrus</name>
    <dbReference type="NCBI Taxonomy" id="2704466"/>
    <lineage>
        <taxon>Bacteria</taxon>
        <taxon>Pseudomonadati</taxon>
        <taxon>Bacteroidota</taxon>
        <taxon>Cytophagia</taxon>
        <taxon>Cytophagales</taxon>
        <taxon>Hymenobacteraceae</taxon>
        <taxon>Pontibacter</taxon>
    </lineage>
</organism>
<dbReference type="Gene3D" id="2.60.40.10">
    <property type="entry name" value="Immunoglobulins"/>
    <property type="match status" value="1"/>
</dbReference>
<proteinExistence type="predicted"/>
<evidence type="ECO:0000313" key="3">
    <source>
        <dbReference type="Proteomes" id="UP000474777"/>
    </source>
</evidence>
<keyword evidence="3" id="KW-1185">Reference proteome</keyword>
<comment type="caution">
    <text evidence="2">The sequence shown here is derived from an EMBL/GenBank/DDBJ whole genome shotgun (WGS) entry which is preliminary data.</text>
</comment>
<dbReference type="EMBL" id="JAAGWD010000007">
    <property type="protein sequence ID" value="NEM99070.1"/>
    <property type="molecule type" value="Genomic_DNA"/>
</dbReference>
<name>A0A6B3LZH7_9BACT</name>
<dbReference type="InterPro" id="IPR001480">
    <property type="entry name" value="Bulb-type_lectin_dom"/>
</dbReference>
<dbReference type="NCBIfam" id="TIGR04183">
    <property type="entry name" value="Por_Secre_tail"/>
    <property type="match status" value="1"/>
</dbReference>
<dbReference type="Proteomes" id="UP000474777">
    <property type="component" value="Unassembled WGS sequence"/>
</dbReference>
<sequence length="783" mass="85547">MKQLYFTSHFLSQLAKAFKHSKLLFLLLILVPVVTHGQFRLRWANISGLPTGNAAVAVGNDQNPVYLTSEKANNGYANPHLKKMNPGGGTHWILELSNGMFQHKMDSQDNIYVLGTNSITKVNASGQVTWNHDLTQYNLQADNIELDEHDNAYVTGTTNTSAISVIKISPSGERVWLSTIQYDLDLSRRPFVTIGDEVYVGFSERGNGNASFVTLLKIGKAAGDTLLQKKIKDAQVFQNYYLEAMRWHSSGSLHLFIMNSPATSTLVLKLNTTGEIIWRNNFRSEDRNYFSDATLDEQGNILLLTSVQLSNNRPNSFSVAKLSNTGQTLWHHTYNNSASRSASGRGIDLLSDGNIAVIGSVFDSDNNRSVLMQLYSTVGDLITEHHHRPTSGGDPEGVDLAADDEGNLYVAAYYESLLVMKYTASFDCILPHVKASGSTIDCNTGTAQLTATSPFSDNAIFSWTGPEGFTSNEQNPLVSVAGNYRITVTLPDSDCKTSTTVTVLPAGSTTCYTITFDDDPHGLITATQTKAGTVNIFGKNRRPDGTYATENHAAIFDTGMPTGDDDDLHTMDWGKALIINQDLGDEPNDNQWGGELILDFSAFGPVTMESLRALDIDAYEDDSWVYLYDGDGNELHKVRLQPLGNNSRQEVYLGNTAGVMQLRIVLNGTEGLVGSAAVDNIRFCTKTEPCEEPETENRLTAYAAPTLFSDKTTIAFQATEAAPYTVTLHDLRGNLIGELATGTTIAGETKEVEVDGTALPNGMYIARIISGSQSKAVKLILRR</sequence>
<dbReference type="InterPro" id="IPR026444">
    <property type="entry name" value="Secre_tail"/>
</dbReference>
<reference evidence="2 3" key="1">
    <citation type="submission" date="2020-02" db="EMBL/GenBank/DDBJ databases">
        <authorList>
            <person name="Kim M.K."/>
        </authorList>
    </citation>
    <scope>NUCLEOTIDE SEQUENCE [LARGE SCALE GENOMIC DNA]</scope>
    <source>
        <strain evidence="2 3">BT327</strain>
    </source>
</reference>
<gene>
    <name evidence="2" type="ORF">GXP69_15325</name>
</gene>
<evidence type="ECO:0000259" key="1">
    <source>
        <dbReference type="PROSITE" id="PS50927"/>
    </source>
</evidence>